<evidence type="ECO:0000256" key="8">
    <source>
        <dbReference type="ARBA" id="ARBA00047329"/>
    </source>
</evidence>
<dbReference type="InterPro" id="IPR011032">
    <property type="entry name" value="GroES-like_sf"/>
</dbReference>
<dbReference type="GO" id="GO:0008270">
    <property type="term" value="F:zinc ion binding"/>
    <property type="evidence" value="ECO:0007669"/>
    <property type="project" value="InterPro"/>
</dbReference>
<comment type="catalytic activity">
    <reaction evidence="9">
        <text>(E)-sinapyl alcohol + NADP(+) = (E)-sinapaldehyde + NADPH + H(+)</text>
        <dbReference type="Rhea" id="RHEA:45704"/>
        <dbReference type="ChEBI" id="CHEBI:15378"/>
        <dbReference type="ChEBI" id="CHEBI:27949"/>
        <dbReference type="ChEBI" id="CHEBI:57783"/>
        <dbReference type="ChEBI" id="CHEBI:58349"/>
        <dbReference type="ChEBI" id="CHEBI:64557"/>
        <dbReference type="EC" id="1.1.1.195"/>
    </reaction>
    <physiologicalReaction direction="right-to-left" evidence="9">
        <dbReference type="Rhea" id="RHEA:45706"/>
    </physiologicalReaction>
</comment>
<feature type="domain" description="Alcohol dehydrogenase-like N-terminal" evidence="13">
    <location>
        <begin position="33"/>
        <end position="120"/>
    </location>
</feature>
<evidence type="ECO:0000313" key="14">
    <source>
        <dbReference type="EMBL" id="CAD1839600.1"/>
    </source>
</evidence>
<protein>
    <recommendedName>
        <fullName evidence="3">cinnamyl-alcohol dehydrogenase</fullName>
        <ecNumber evidence="3">1.1.1.195</ecNumber>
    </recommendedName>
</protein>
<dbReference type="PANTHER" id="PTHR42683">
    <property type="entry name" value="ALDEHYDE REDUCTASE"/>
    <property type="match status" value="1"/>
</dbReference>
<organism evidence="14">
    <name type="scientific">Ananas comosus var. bracteatus</name>
    <name type="common">red pineapple</name>
    <dbReference type="NCBI Taxonomy" id="296719"/>
    <lineage>
        <taxon>Eukaryota</taxon>
        <taxon>Viridiplantae</taxon>
        <taxon>Streptophyta</taxon>
        <taxon>Embryophyta</taxon>
        <taxon>Tracheophyta</taxon>
        <taxon>Spermatophyta</taxon>
        <taxon>Magnoliopsida</taxon>
        <taxon>Liliopsida</taxon>
        <taxon>Poales</taxon>
        <taxon>Bromeliaceae</taxon>
        <taxon>Bromelioideae</taxon>
        <taxon>Ananas</taxon>
    </lineage>
</organism>
<gene>
    <name evidence="14" type="ORF">CB5_LOCUS22811</name>
</gene>
<reference evidence="14" key="1">
    <citation type="submission" date="2020-07" db="EMBL/GenBank/DDBJ databases">
        <authorList>
            <person name="Lin J."/>
        </authorList>
    </citation>
    <scope>NUCLEOTIDE SEQUENCE</scope>
</reference>
<dbReference type="GO" id="GO:0045551">
    <property type="term" value="F:cinnamyl-alcohol dehydrogenase activity"/>
    <property type="evidence" value="ECO:0007669"/>
    <property type="project" value="UniProtKB-EC"/>
</dbReference>
<dbReference type="InterPro" id="IPR047109">
    <property type="entry name" value="CAD-like"/>
</dbReference>
<comment type="catalytic activity">
    <reaction evidence="11">
        <text>(E)-coniferol + NADP(+) = (E)-coniferaldehyde + NADPH + H(+)</text>
        <dbReference type="Rhea" id="RHEA:22444"/>
        <dbReference type="ChEBI" id="CHEBI:15378"/>
        <dbReference type="ChEBI" id="CHEBI:16547"/>
        <dbReference type="ChEBI" id="CHEBI:17745"/>
        <dbReference type="ChEBI" id="CHEBI:57783"/>
        <dbReference type="ChEBI" id="CHEBI:58349"/>
        <dbReference type="EC" id="1.1.1.195"/>
    </reaction>
    <physiologicalReaction direction="right-to-left" evidence="11">
        <dbReference type="Rhea" id="RHEA:22446"/>
    </physiologicalReaction>
</comment>
<evidence type="ECO:0000256" key="3">
    <source>
        <dbReference type="ARBA" id="ARBA00013171"/>
    </source>
</evidence>
<evidence type="ECO:0000256" key="2">
    <source>
        <dbReference type="ARBA" id="ARBA00004928"/>
    </source>
</evidence>
<evidence type="ECO:0000259" key="13">
    <source>
        <dbReference type="Pfam" id="PF08240"/>
    </source>
</evidence>
<keyword evidence="7" id="KW-0560">Oxidoreductase</keyword>
<dbReference type="AlphaFoldDB" id="A0A6V7Q989"/>
<dbReference type="InterPro" id="IPR002328">
    <property type="entry name" value="ADH_Zn_CS"/>
</dbReference>
<comment type="catalytic activity">
    <reaction evidence="8">
        <text>(E)-4-coumaroyl alcohol + NADP(+) = (E)-4-coumaraldehyde + NADPH + H(+)</text>
        <dbReference type="Rhea" id="RHEA:45724"/>
        <dbReference type="ChEBI" id="CHEBI:15378"/>
        <dbReference type="ChEBI" id="CHEBI:28353"/>
        <dbReference type="ChEBI" id="CHEBI:57783"/>
        <dbReference type="ChEBI" id="CHEBI:58349"/>
        <dbReference type="ChEBI" id="CHEBI:64555"/>
        <dbReference type="EC" id="1.1.1.195"/>
    </reaction>
    <physiologicalReaction direction="right-to-left" evidence="8">
        <dbReference type="Rhea" id="RHEA:45726"/>
    </physiologicalReaction>
</comment>
<dbReference type="InterPro" id="IPR013154">
    <property type="entry name" value="ADH-like_N"/>
</dbReference>
<evidence type="ECO:0000256" key="5">
    <source>
        <dbReference type="ARBA" id="ARBA00022733"/>
    </source>
</evidence>
<evidence type="ECO:0000256" key="4">
    <source>
        <dbReference type="ARBA" id="ARBA00022723"/>
    </source>
</evidence>
<dbReference type="EMBL" id="LR862134">
    <property type="protein sequence ID" value="CAD1839600.1"/>
    <property type="molecule type" value="Genomic_DNA"/>
</dbReference>
<proteinExistence type="predicted"/>
<sequence length="138" mass="14927">MGSLASERKVTGWAARDPSGILSPYTYTLRTTGPEDVVIKVKYCGVCHTDIHQTKNHLGMSNYPMVPGHEVVGEVVEVGTAVRQFQVGETVGAGVIVGCCRECRSCKSGDEQYCGKKIWSYNDVYTDGKPTQGDSPPP</sequence>
<evidence type="ECO:0000256" key="1">
    <source>
        <dbReference type="ARBA" id="ARBA00001947"/>
    </source>
</evidence>
<dbReference type="EC" id="1.1.1.195" evidence="3"/>
<keyword evidence="4" id="KW-0479">Metal-binding</keyword>
<evidence type="ECO:0000256" key="10">
    <source>
        <dbReference type="ARBA" id="ARBA00049226"/>
    </source>
</evidence>
<comment type="catalytic activity">
    <reaction evidence="12">
        <text>(E)-cinnamyl alcohol + NADP(+) = (E)-cinnamaldehyde + NADPH + H(+)</text>
        <dbReference type="Rhea" id="RHEA:10392"/>
        <dbReference type="ChEBI" id="CHEBI:15378"/>
        <dbReference type="ChEBI" id="CHEBI:16731"/>
        <dbReference type="ChEBI" id="CHEBI:33227"/>
        <dbReference type="ChEBI" id="CHEBI:57783"/>
        <dbReference type="ChEBI" id="CHEBI:58349"/>
        <dbReference type="EC" id="1.1.1.195"/>
    </reaction>
    <physiologicalReaction direction="right-to-left" evidence="12">
        <dbReference type="Rhea" id="RHEA:10394"/>
    </physiologicalReaction>
</comment>
<evidence type="ECO:0000256" key="6">
    <source>
        <dbReference type="ARBA" id="ARBA00022833"/>
    </source>
</evidence>
<comment type="catalytic activity">
    <reaction evidence="10">
        <text>(E)-caffeyl alcohol + NADP(+) = (E)-caffeyl aldehyde + NADPH + H(+)</text>
        <dbReference type="Rhea" id="RHEA:45728"/>
        <dbReference type="ChEBI" id="CHEBI:15378"/>
        <dbReference type="ChEBI" id="CHEBI:28323"/>
        <dbReference type="ChEBI" id="CHEBI:31334"/>
        <dbReference type="ChEBI" id="CHEBI:57783"/>
        <dbReference type="ChEBI" id="CHEBI:58349"/>
    </reaction>
    <physiologicalReaction direction="right-to-left" evidence="10">
        <dbReference type="Rhea" id="RHEA:45730"/>
    </physiologicalReaction>
</comment>
<keyword evidence="6" id="KW-0862">Zinc</keyword>
<keyword evidence="5" id="KW-0438">Lignin biosynthesis</keyword>
<dbReference type="GO" id="GO:0009809">
    <property type="term" value="P:lignin biosynthetic process"/>
    <property type="evidence" value="ECO:0007669"/>
    <property type="project" value="UniProtKB-KW"/>
</dbReference>
<dbReference type="SUPFAM" id="SSF50129">
    <property type="entry name" value="GroES-like"/>
    <property type="match status" value="1"/>
</dbReference>
<accession>A0A6V7Q989</accession>
<dbReference type="Pfam" id="PF08240">
    <property type="entry name" value="ADH_N"/>
    <property type="match status" value="1"/>
</dbReference>
<comment type="cofactor">
    <cofactor evidence="1">
        <name>Zn(2+)</name>
        <dbReference type="ChEBI" id="CHEBI:29105"/>
    </cofactor>
</comment>
<comment type="pathway">
    <text evidence="2">Aromatic compound metabolism; phenylpropanoid biosynthesis.</text>
</comment>
<dbReference type="PROSITE" id="PS00059">
    <property type="entry name" value="ADH_ZINC"/>
    <property type="match status" value="1"/>
</dbReference>
<evidence type="ECO:0000256" key="12">
    <source>
        <dbReference type="ARBA" id="ARBA00049332"/>
    </source>
</evidence>
<dbReference type="Gene3D" id="3.90.180.10">
    <property type="entry name" value="Medium-chain alcohol dehydrogenases, catalytic domain"/>
    <property type="match status" value="1"/>
</dbReference>
<evidence type="ECO:0000256" key="11">
    <source>
        <dbReference type="ARBA" id="ARBA00049311"/>
    </source>
</evidence>
<name>A0A6V7Q989_ANACO</name>
<evidence type="ECO:0000256" key="9">
    <source>
        <dbReference type="ARBA" id="ARBA00048379"/>
    </source>
</evidence>
<evidence type="ECO:0000256" key="7">
    <source>
        <dbReference type="ARBA" id="ARBA00023002"/>
    </source>
</evidence>